<dbReference type="Pfam" id="PF00153">
    <property type="entry name" value="Mito_carr"/>
    <property type="match status" value="3"/>
</dbReference>
<dbReference type="GO" id="GO:0055085">
    <property type="term" value="P:transmembrane transport"/>
    <property type="evidence" value="ECO:0007669"/>
    <property type="project" value="InterPro"/>
</dbReference>
<dbReference type="RefSeq" id="XP_020427752.1">
    <property type="nucleotide sequence ID" value="XM_020581882.1"/>
</dbReference>
<sequence length="484" mass="53415">MRLMFIKKEESKRAKRRILLYCGSTSTLVRFCLQLEEFYPILILKLMNQVTTSSGYKLFEQTSNQNYPNLASPFSSSNRLDSSSASPNPPPTFTVYNQHLNKHDYKDTNSDLNQLQSLSTCSLNNDQRNISSMQNNSLNVLVSGSVAGAISRTATAGFERLTIIQQVQGLAKDGPKYTGCIRGLREMIYKEGIWSLFRGNGANIVKVSPNSAIRFFTYEYCKNQFTGFDTTKKLSGVQSMTAGAMAGLTSTFATYPLDVIRTRLSLQGCTTSSDFGAVRYKGIYHGFSKIHAEEGVRGLYKGLGTAIMSVAPWVSLSFASYEGFKSIVHKLIQQQQQQQLLEQQEQEQQQISFGQSSLLSSPSTISNAPNVKGRDMLIDLGCGAASGCITMTVCYPLDVLRRRMMIQGIGGETNATIYKNGLHALRSIVKSEGVSSLYMGIVPAYFKVVPTVAISFAVYELCKGMLGNEQKNLSDTTKQSNKLN</sequence>
<dbReference type="GeneID" id="31366593"/>
<feature type="repeat" description="Solcar" evidence="6">
    <location>
        <begin position="234"/>
        <end position="327"/>
    </location>
</feature>
<dbReference type="EMBL" id="ADBJ01000054">
    <property type="protein sequence ID" value="EFA75618.1"/>
    <property type="molecule type" value="Genomic_DNA"/>
</dbReference>
<dbReference type="STRING" id="670386.D3BT03"/>
<dbReference type="OMA" id="TMTVCYP"/>
<dbReference type="AlphaFoldDB" id="D3BT03"/>
<feature type="repeat" description="Solcar" evidence="6">
    <location>
        <begin position="374"/>
        <end position="465"/>
    </location>
</feature>
<feature type="repeat" description="Solcar" evidence="6">
    <location>
        <begin position="135"/>
        <end position="224"/>
    </location>
</feature>
<comment type="similarity">
    <text evidence="7">Belongs to the mitochondrial carrier (TC 2.A.29) family.</text>
</comment>
<accession>D3BT03</accession>
<comment type="caution">
    <text evidence="9">The sequence shown here is derived from an EMBL/GenBank/DDBJ whole genome shotgun (WGS) entry which is preliminary data.</text>
</comment>
<evidence type="ECO:0000256" key="5">
    <source>
        <dbReference type="ARBA" id="ARBA00023136"/>
    </source>
</evidence>
<dbReference type="InterPro" id="IPR018108">
    <property type="entry name" value="MCP_transmembrane"/>
</dbReference>
<evidence type="ECO:0000256" key="3">
    <source>
        <dbReference type="ARBA" id="ARBA00022692"/>
    </source>
</evidence>
<dbReference type="Gene3D" id="1.50.40.10">
    <property type="entry name" value="Mitochondrial carrier domain"/>
    <property type="match status" value="1"/>
</dbReference>
<comment type="subcellular location">
    <subcellularLocation>
        <location evidence="1">Membrane</location>
        <topology evidence="1">Multi-pass membrane protein</topology>
    </subcellularLocation>
</comment>
<organism evidence="9 10">
    <name type="scientific">Heterostelium pallidum (strain ATCC 26659 / Pp 5 / PN500)</name>
    <name type="common">Cellular slime mold</name>
    <name type="synonym">Polysphondylium pallidum</name>
    <dbReference type="NCBI Taxonomy" id="670386"/>
    <lineage>
        <taxon>Eukaryota</taxon>
        <taxon>Amoebozoa</taxon>
        <taxon>Evosea</taxon>
        <taxon>Eumycetozoa</taxon>
        <taxon>Dictyostelia</taxon>
        <taxon>Acytosteliales</taxon>
        <taxon>Acytosteliaceae</taxon>
        <taxon>Heterostelium</taxon>
    </lineage>
</organism>
<protein>
    <submittedName>
        <fullName evidence="9">Mitochondrial substrate carrier family protein</fullName>
    </submittedName>
</protein>
<keyword evidence="5 6" id="KW-0472">Membrane</keyword>
<proteinExistence type="inferred from homology"/>
<evidence type="ECO:0000313" key="9">
    <source>
        <dbReference type="EMBL" id="EFA75618.1"/>
    </source>
</evidence>
<evidence type="ECO:0000313" key="10">
    <source>
        <dbReference type="Proteomes" id="UP000001396"/>
    </source>
</evidence>
<keyword evidence="4" id="KW-0677">Repeat</keyword>
<dbReference type="InParanoid" id="D3BT03"/>
<evidence type="ECO:0000256" key="1">
    <source>
        <dbReference type="ARBA" id="ARBA00004141"/>
    </source>
</evidence>
<evidence type="ECO:0000256" key="2">
    <source>
        <dbReference type="ARBA" id="ARBA00022448"/>
    </source>
</evidence>
<dbReference type="InterPro" id="IPR002067">
    <property type="entry name" value="MCP"/>
</dbReference>
<dbReference type="PANTHER" id="PTHR24089">
    <property type="entry name" value="SOLUTE CARRIER FAMILY 25"/>
    <property type="match status" value="1"/>
</dbReference>
<feature type="region of interest" description="Disordered" evidence="8">
    <location>
        <begin position="70"/>
        <end position="91"/>
    </location>
</feature>
<dbReference type="PRINTS" id="PR00926">
    <property type="entry name" value="MITOCARRIER"/>
</dbReference>
<name>D3BT03_HETP5</name>
<dbReference type="SUPFAM" id="SSF103506">
    <property type="entry name" value="Mitochondrial carrier"/>
    <property type="match status" value="1"/>
</dbReference>
<evidence type="ECO:0000256" key="8">
    <source>
        <dbReference type="SAM" id="MobiDB-lite"/>
    </source>
</evidence>
<keyword evidence="10" id="KW-1185">Reference proteome</keyword>
<evidence type="ECO:0000256" key="4">
    <source>
        <dbReference type="ARBA" id="ARBA00022737"/>
    </source>
</evidence>
<dbReference type="Proteomes" id="UP000001396">
    <property type="component" value="Unassembled WGS sequence"/>
</dbReference>
<dbReference type="GO" id="GO:0016020">
    <property type="term" value="C:membrane"/>
    <property type="evidence" value="ECO:0007669"/>
    <property type="project" value="UniProtKB-SubCell"/>
</dbReference>
<dbReference type="InterPro" id="IPR023395">
    <property type="entry name" value="MCP_dom_sf"/>
</dbReference>
<feature type="compositionally biased region" description="Low complexity" evidence="8">
    <location>
        <begin position="72"/>
        <end position="86"/>
    </location>
</feature>
<keyword evidence="3 6" id="KW-0812">Transmembrane</keyword>
<dbReference type="PROSITE" id="PS50920">
    <property type="entry name" value="SOLCAR"/>
    <property type="match status" value="3"/>
</dbReference>
<evidence type="ECO:0000256" key="7">
    <source>
        <dbReference type="RuleBase" id="RU000488"/>
    </source>
</evidence>
<gene>
    <name evidence="9" type="primary">mcfV</name>
    <name evidence="9" type="ORF">PPL_11124</name>
</gene>
<evidence type="ECO:0000256" key="6">
    <source>
        <dbReference type="PROSITE-ProRule" id="PRU00282"/>
    </source>
</evidence>
<reference evidence="9 10" key="1">
    <citation type="journal article" date="2011" name="Genome Res.">
        <title>Phylogeny-wide analysis of social amoeba genomes highlights ancient origins for complex intercellular communication.</title>
        <authorList>
            <person name="Heidel A.J."/>
            <person name="Lawal H.M."/>
            <person name="Felder M."/>
            <person name="Schilde C."/>
            <person name="Helps N.R."/>
            <person name="Tunggal B."/>
            <person name="Rivero F."/>
            <person name="John U."/>
            <person name="Schleicher M."/>
            <person name="Eichinger L."/>
            <person name="Platzer M."/>
            <person name="Noegel A.A."/>
            <person name="Schaap P."/>
            <person name="Gloeckner G."/>
        </authorList>
    </citation>
    <scope>NUCLEOTIDE SEQUENCE [LARGE SCALE GENOMIC DNA]</scope>
    <source>
        <strain evidence="10">ATCC 26659 / Pp 5 / PN500</strain>
    </source>
</reference>
<keyword evidence="2 7" id="KW-0813">Transport</keyword>